<dbReference type="eggNOG" id="COG0624">
    <property type="taxonomic scope" value="Bacteria"/>
</dbReference>
<keyword evidence="5" id="KW-0862">Zinc</keyword>
<gene>
    <name evidence="7" type="ordered locus">Acid_6984</name>
</gene>
<evidence type="ECO:0000313" key="7">
    <source>
        <dbReference type="EMBL" id="ABJ87897.1"/>
    </source>
</evidence>
<dbReference type="GO" id="GO:0046872">
    <property type="term" value="F:metal ion binding"/>
    <property type="evidence" value="ECO:0007669"/>
    <property type="project" value="UniProtKB-KW"/>
</dbReference>
<dbReference type="GO" id="GO:0016787">
    <property type="term" value="F:hydrolase activity"/>
    <property type="evidence" value="ECO:0007669"/>
    <property type="project" value="UniProtKB-KW"/>
</dbReference>
<comment type="similarity">
    <text evidence="2">Belongs to the peptidase M20A family.</text>
</comment>
<dbReference type="SUPFAM" id="SSF55031">
    <property type="entry name" value="Bacterial exopeptidase dimerisation domain"/>
    <property type="match status" value="1"/>
</dbReference>
<organism evidence="7">
    <name type="scientific">Solibacter usitatus (strain Ellin6076)</name>
    <dbReference type="NCBI Taxonomy" id="234267"/>
    <lineage>
        <taxon>Bacteria</taxon>
        <taxon>Pseudomonadati</taxon>
        <taxon>Acidobacteriota</taxon>
        <taxon>Terriglobia</taxon>
        <taxon>Bryobacterales</taxon>
        <taxon>Solibacteraceae</taxon>
        <taxon>Candidatus Solibacter</taxon>
    </lineage>
</organism>
<name>Q01R23_SOLUE</name>
<evidence type="ECO:0000256" key="1">
    <source>
        <dbReference type="ARBA" id="ARBA00001947"/>
    </source>
</evidence>
<accession>Q01R23</accession>
<evidence type="ECO:0000256" key="4">
    <source>
        <dbReference type="ARBA" id="ARBA00022801"/>
    </source>
</evidence>
<reference evidence="7" key="1">
    <citation type="submission" date="2006-10" db="EMBL/GenBank/DDBJ databases">
        <title>Complete sequence of Solibacter usitatus Ellin6076.</title>
        <authorList>
            <consortium name="US DOE Joint Genome Institute"/>
            <person name="Copeland A."/>
            <person name="Lucas S."/>
            <person name="Lapidus A."/>
            <person name="Barry K."/>
            <person name="Detter J.C."/>
            <person name="Glavina del Rio T."/>
            <person name="Hammon N."/>
            <person name="Israni S."/>
            <person name="Dalin E."/>
            <person name="Tice H."/>
            <person name="Pitluck S."/>
            <person name="Thompson L.S."/>
            <person name="Brettin T."/>
            <person name="Bruce D."/>
            <person name="Han C."/>
            <person name="Tapia R."/>
            <person name="Gilna P."/>
            <person name="Schmutz J."/>
            <person name="Larimer F."/>
            <person name="Land M."/>
            <person name="Hauser L."/>
            <person name="Kyrpides N."/>
            <person name="Mikhailova N."/>
            <person name="Janssen P.H."/>
            <person name="Kuske C.R."/>
            <person name="Richardson P."/>
        </authorList>
    </citation>
    <scope>NUCLEOTIDE SEQUENCE</scope>
    <source>
        <strain evidence="7">Ellin6076</strain>
    </source>
</reference>
<dbReference type="PANTHER" id="PTHR43808:SF8">
    <property type="entry name" value="PEPTIDASE M20 DIMERISATION DOMAIN-CONTAINING PROTEIN"/>
    <property type="match status" value="1"/>
</dbReference>
<dbReference type="AlphaFoldDB" id="Q01R23"/>
<evidence type="ECO:0000256" key="2">
    <source>
        <dbReference type="ARBA" id="ARBA00006247"/>
    </source>
</evidence>
<evidence type="ECO:0000256" key="5">
    <source>
        <dbReference type="ARBA" id="ARBA00022833"/>
    </source>
</evidence>
<dbReference type="HOGENOM" id="CLU_021802_3_0_0"/>
<keyword evidence="3" id="KW-0479">Metal-binding</keyword>
<sequence length="339" mass="36891">MNVFELTRALVDIESITNNEERVGLYLRDYLTPLAARYGGAIETIEVEPRRFNIFVQFGAPLMVTLSTHIDTVPPFIASREDDTYIWGRGACDTKGIIASMIKAVEALLEAGERGFGLLFVVGEERNSAGAYKAAQTPRGSRYIINGEPTENQLALGSKGALRYEVWTSGKMAHSAYPELGESAINKLLDVLADIRRIPLPVDELLGPSTLNIGTLSGGRAPNVIADEARADIMIRLVGDPAETKAALFRAAEGRAELREVIEIPAVRLGAVDGIPTTVVAFTTDIPAFGGEWGEPLLIGPGTIHVAHTLEERVPKTQLLEAVELYQRIIKDLCKRESK</sequence>
<comment type="cofactor">
    <cofactor evidence="1">
        <name>Zn(2+)</name>
        <dbReference type="ChEBI" id="CHEBI:29105"/>
    </cofactor>
</comment>
<dbReference type="SUPFAM" id="SSF53187">
    <property type="entry name" value="Zn-dependent exopeptidases"/>
    <property type="match status" value="1"/>
</dbReference>
<keyword evidence="4" id="KW-0378">Hydrolase</keyword>
<feature type="domain" description="Peptidase M20 dimerisation" evidence="6">
    <location>
        <begin position="157"/>
        <end position="251"/>
    </location>
</feature>
<dbReference type="InterPro" id="IPR002933">
    <property type="entry name" value="Peptidase_M20"/>
</dbReference>
<dbReference type="PANTHER" id="PTHR43808">
    <property type="entry name" value="ACETYLORNITHINE DEACETYLASE"/>
    <property type="match status" value="1"/>
</dbReference>
<evidence type="ECO:0000259" key="6">
    <source>
        <dbReference type="Pfam" id="PF07687"/>
    </source>
</evidence>
<dbReference type="OrthoDB" id="9776600at2"/>
<dbReference type="InParanoid" id="Q01R23"/>
<dbReference type="STRING" id="234267.Acid_6984"/>
<dbReference type="InterPro" id="IPR050072">
    <property type="entry name" value="Peptidase_M20A"/>
</dbReference>
<protein>
    <submittedName>
        <fullName evidence="7">Peptidase dimerisation domain protein</fullName>
    </submittedName>
</protein>
<dbReference type="InterPro" id="IPR036264">
    <property type="entry name" value="Bact_exopeptidase_dim_dom"/>
</dbReference>
<proteinExistence type="inferred from homology"/>
<evidence type="ECO:0000256" key="3">
    <source>
        <dbReference type="ARBA" id="ARBA00022723"/>
    </source>
</evidence>
<dbReference type="Gene3D" id="3.40.630.10">
    <property type="entry name" value="Zn peptidases"/>
    <property type="match status" value="1"/>
</dbReference>
<dbReference type="Pfam" id="PF07687">
    <property type="entry name" value="M20_dimer"/>
    <property type="match status" value="1"/>
</dbReference>
<dbReference type="KEGG" id="sus:Acid_6984"/>
<dbReference type="InterPro" id="IPR011650">
    <property type="entry name" value="Peptidase_M20_dimer"/>
</dbReference>
<dbReference type="EMBL" id="CP000473">
    <property type="protein sequence ID" value="ABJ87897.1"/>
    <property type="molecule type" value="Genomic_DNA"/>
</dbReference>
<dbReference type="Pfam" id="PF01546">
    <property type="entry name" value="Peptidase_M20"/>
    <property type="match status" value="1"/>
</dbReference>
<dbReference type="Gene3D" id="3.30.70.360">
    <property type="match status" value="1"/>
</dbReference>